<evidence type="ECO:0000256" key="1">
    <source>
        <dbReference type="SAM" id="MobiDB-lite"/>
    </source>
</evidence>
<dbReference type="Proteomes" id="UP000292957">
    <property type="component" value="Unassembled WGS sequence"/>
</dbReference>
<reference evidence="2" key="1">
    <citation type="submission" date="2019-01" db="EMBL/GenBank/DDBJ databases">
        <title>Draft genome sequences of three monokaryotic isolates of the white-rot basidiomycete fungus Dichomitus squalens.</title>
        <authorList>
            <consortium name="DOE Joint Genome Institute"/>
            <person name="Lopez S.C."/>
            <person name="Andreopoulos B."/>
            <person name="Pangilinan J."/>
            <person name="Lipzen A."/>
            <person name="Riley R."/>
            <person name="Ahrendt S."/>
            <person name="Ng V."/>
            <person name="Barry K."/>
            <person name="Daum C."/>
            <person name="Grigoriev I.V."/>
            <person name="Hilden K.S."/>
            <person name="Makela M.R."/>
            <person name="de Vries R.P."/>
        </authorList>
    </citation>
    <scope>NUCLEOTIDE SEQUENCE [LARGE SCALE GENOMIC DNA]</scope>
    <source>
        <strain evidence="2">OM18370.1</strain>
    </source>
</reference>
<feature type="region of interest" description="Disordered" evidence="1">
    <location>
        <begin position="204"/>
        <end position="224"/>
    </location>
</feature>
<dbReference type="AlphaFoldDB" id="A0A4Q9MSN1"/>
<feature type="compositionally biased region" description="Acidic residues" evidence="1">
    <location>
        <begin position="210"/>
        <end position="224"/>
    </location>
</feature>
<name>A0A4Q9MSN1_9APHY</name>
<dbReference type="OrthoDB" id="508139at2759"/>
<sequence length="224" mass="24783">MSETKQTCTCGQCFEGWLSPRMKELLDYSTELRYGLAKSLLHTQDGVGEDVTSVLPIDYTHIDNSVYYLPLEVRHKIGPSAPSGDAVYRGYIAVFEAIKDLLSEERKDFPTVATVSAKLAELRDSEDASLKPIAVFLDNGGKAEYALDCIVDRAREELTPLGRLYDAETQYIDAVLDGEENHEKCANDLDFGLVREKLGLPVESLGALPDGDEDSRDPVSDDEE</sequence>
<evidence type="ECO:0000313" key="2">
    <source>
        <dbReference type="EMBL" id="TBU29236.1"/>
    </source>
</evidence>
<dbReference type="EMBL" id="ML143414">
    <property type="protein sequence ID" value="TBU29236.1"/>
    <property type="molecule type" value="Genomic_DNA"/>
</dbReference>
<organism evidence="2">
    <name type="scientific">Dichomitus squalens</name>
    <dbReference type="NCBI Taxonomy" id="114155"/>
    <lineage>
        <taxon>Eukaryota</taxon>
        <taxon>Fungi</taxon>
        <taxon>Dikarya</taxon>
        <taxon>Basidiomycota</taxon>
        <taxon>Agaricomycotina</taxon>
        <taxon>Agaricomycetes</taxon>
        <taxon>Polyporales</taxon>
        <taxon>Polyporaceae</taxon>
        <taxon>Dichomitus</taxon>
    </lineage>
</organism>
<gene>
    <name evidence="2" type="ORF">BD311DRAFT_756782</name>
</gene>
<protein>
    <submittedName>
        <fullName evidence="2">Uncharacterized protein</fullName>
    </submittedName>
</protein>
<accession>A0A4Q9MSN1</accession>
<proteinExistence type="predicted"/>